<dbReference type="GO" id="GO:0008465">
    <property type="term" value="F:hydroxypyruvate reductase (NADH) activity"/>
    <property type="evidence" value="ECO:0007669"/>
    <property type="project" value="UniProtKB-EC"/>
</dbReference>
<dbReference type="PANTHER" id="PTHR43761">
    <property type="entry name" value="D-ISOMER SPECIFIC 2-HYDROXYACID DEHYDROGENASE FAMILY PROTEIN (AFU_ORTHOLOGUE AFUA_1G13630)"/>
    <property type="match status" value="1"/>
</dbReference>
<dbReference type="InterPro" id="IPR029753">
    <property type="entry name" value="D-isomer_DH_CS"/>
</dbReference>
<feature type="domain" description="D-isomer specific 2-hydroxyacid dehydrogenase NAD-binding" evidence="6">
    <location>
        <begin position="112"/>
        <end position="291"/>
    </location>
</feature>
<dbReference type="Gene3D" id="3.40.50.720">
    <property type="entry name" value="NAD(P)-binding Rossmann-like Domain"/>
    <property type="match status" value="2"/>
</dbReference>
<evidence type="ECO:0000256" key="2">
    <source>
        <dbReference type="ARBA" id="ARBA00023002"/>
    </source>
</evidence>
<gene>
    <name evidence="7" type="primary">hprA_1</name>
    <name evidence="7" type="ORF">Pla123a_43730</name>
</gene>
<dbReference type="Proteomes" id="UP000318478">
    <property type="component" value="Unassembled WGS sequence"/>
</dbReference>
<dbReference type="InterPro" id="IPR006139">
    <property type="entry name" value="D-isomer_2_OHA_DH_cat_dom"/>
</dbReference>
<dbReference type="SUPFAM" id="SSF52283">
    <property type="entry name" value="Formate/glycerate dehydrogenase catalytic domain-like"/>
    <property type="match status" value="1"/>
</dbReference>
<dbReference type="EC" id="1.1.1.29" evidence="7"/>
<dbReference type="OrthoDB" id="277029at2"/>
<evidence type="ECO:0000259" key="6">
    <source>
        <dbReference type="Pfam" id="PF02826"/>
    </source>
</evidence>
<accession>A0A5C5XVL8</accession>
<dbReference type="PROSITE" id="PS00671">
    <property type="entry name" value="D_2_HYDROXYACID_DH_3"/>
    <property type="match status" value="1"/>
</dbReference>
<dbReference type="AlphaFoldDB" id="A0A5C5XVL8"/>
<dbReference type="CDD" id="cd12162">
    <property type="entry name" value="2-Hacid_dh_4"/>
    <property type="match status" value="1"/>
</dbReference>
<comment type="caution">
    <text evidence="7">The sequence shown here is derived from an EMBL/GenBank/DDBJ whole genome shotgun (WGS) entry which is preliminary data.</text>
</comment>
<dbReference type="InterPro" id="IPR006140">
    <property type="entry name" value="D-isomer_DH_NAD-bd"/>
</dbReference>
<dbReference type="GO" id="GO:0051287">
    <property type="term" value="F:NAD binding"/>
    <property type="evidence" value="ECO:0007669"/>
    <property type="project" value="InterPro"/>
</dbReference>
<organism evidence="7 8">
    <name type="scientific">Posidoniimonas polymericola</name>
    <dbReference type="NCBI Taxonomy" id="2528002"/>
    <lineage>
        <taxon>Bacteria</taxon>
        <taxon>Pseudomonadati</taxon>
        <taxon>Planctomycetota</taxon>
        <taxon>Planctomycetia</taxon>
        <taxon>Pirellulales</taxon>
        <taxon>Lacipirellulaceae</taxon>
        <taxon>Posidoniimonas</taxon>
    </lineage>
</organism>
<reference evidence="7 8" key="1">
    <citation type="submission" date="2019-02" db="EMBL/GenBank/DDBJ databases">
        <title>Deep-cultivation of Planctomycetes and their phenomic and genomic characterization uncovers novel biology.</title>
        <authorList>
            <person name="Wiegand S."/>
            <person name="Jogler M."/>
            <person name="Boedeker C."/>
            <person name="Pinto D."/>
            <person name="Vollmers J."/>
            <person name="Rivas-Marin E."/>
            <person name="Kohn T."/>
            <person name="Peeters S.H."/>
            <person name="Heuer A."/>
            <person name="Rast P."/>
            <person name="Oberbeckmann S."/>
            <person name="Bunk B."/>
            <person name="Jeske O."/>
            <person name="Meyerdierks A."/>
            <person name="Storesund J.E."/>
            <person name="Kallscheuer N."/>
            <person name="Luecker S."/>
            <person name="Lage O.M."/>
            <person name="Pohl T."/>
            <person name="Merkel B.J."/>
            <person name="Hornburger P."/>
            <person name="Mueller R.-W."/>
            <person name="Bruemmer F."/>
            <person name="Labrenz M."/>
            <person name="Spormann A.M."/>
            <person name="Op Den Camp H."/>
            <person name="Overmann J."/>
            <person name="Amann R."/>
            <person name="Jetten M.S.M."/>
            <person name="Mascher T."/>
            <person name="Medema M.H."/>
            <person name="Devos D.P."/>
            <person name="Kaster A.-K."/>
            <person name="Ovreas L."/>
            <person name="Rohde M."/>
            <person name="Galperin M.Y."/>
            <person name="Jogler C."/>
        </authorList>
    </citation>
    <scope>NUCLEOTIDE SEQUENCE [LARGE SCALE GENOMIC DNA]</scope>
    <source>
        <strain evidence="7 8">Pla123a</strain>
    </source>
</reference>
<dbReference type="RefSeq" id="WP_146590892.1">
    <property type="nucleotide sequence ID" value="NZ_SJPO01000013.1"/>
</dbReference>
<keyword evidence="3" id="KW-0520">NAD</keyword>
<name>A0A5C5XVL8_9BACT</name>
<evidence type="ECO:0000256" key="3">
    <source>
        <dbReference type="ARBA" id="ARBA00023027"/>
    </source>
</evidence>
<keyword evidence="2 4" id="KW-0560">Oxidoreductase</keyword>
<dbReference type="Pfam" id="PF00389">
    <property type="entry name" value="2-Hacid_dh"/>
    <property type="match status" value="1"/>
</dbReference>
<protein>
    <submittedName>
        <fullName evidence="7">Glycerate dehydrogenase</fullName>
        <ecNumber evidence="7">1.1.1.29</ecNumber>
    </submittedName>
</protein>
<evidence type="ECO:0000259" key="5">
    <source>
        <dbReference type="Pfam" id="PF00389"/>
    </source>
</evidence>
<feature type="domain" description="D-isomer specific 2-hydroxyacid dehydrogenase catalytic" evidence="5">
    <location>
        <begin position="22"/>
        <end position="318"/>
    </location>
</feature>
<keyword evidence="8" id="KW-1185">Reference proteome</keyword>
<evidence type="ECO:0000256" key="4">
    <source>
        <dbReference type="RuleBase" id="RU003719"/>
    </source>
</evidence>
<dbReference type="PANTHER" id="PTHR43761:SF1">
    <property type="entry name" value="D-ISOMER SPECIFIC 2-HYDROXYACID DEHYDROGENASE CATALYTIC DOMAIN-CONTAINING PROTEIN-RELATED"/>
    <property type="match status" value="1"/>
</dbReference>
<dbReference type="EMBL" id="SJPO01000013">
    <property type="protein sequence ID" value="TWT66944.1"/>
    <property type="molecule type" value="Genomic_DNA"/>
</dbReference>
<proteinExistence type="inferred from homology"/>
<dbReference type="PROSITE" id="PS00670">
    <property type="entry name" value="D_2_HYDROXYACID_DH_2"/>
    <property type="match status" value="1"/>
</dbReference>
<dbReference type="InterPro" id="IPR036291">
    <property type="entry name" value="NAD(P)-bd_dom_sf"/>
</dbReference>
<evidence type="ECO:0000256" key="1">
    <source>
        <dbReference type="ARBA" id="ARBA00005854"/>
    </source>
</evidence>
<evidence type="ECO:0000313" key="8">
    <source>
        <dbReference type="Proteomes" id="UP000318478"/>
    </source>
</evidence>
<sequence>MGDKTPQIVVVDGRALNPGDLDWTPFEELGQVEVFNETDRGQVAARLHGATAVISNKVVLDRDIIDSAPDLEYIGVTATGYDVIDTAAARERGIAVTNVPDYGADSVAQLTFALLLELMHRVGHHDAAVKQGRWSSQSSFCFWDYPQVELAGRTLGIVGMGSIGRRVAQIGQAFGMKVIASSRSPECDPALQIRRVSVDEVFAAADVVSLHCPLTAETSNLVNSERLRKMKPSAVLINTARGGLVVSEDLDWALREGVIGGAALDVLDQEPPPADHRLFSRENCVITPHLAWATVEARRRLMATAAENLRSFLAGERRNRVE</sequence>
<comment type="similarity">
    <text evidence="1 4">Belongs to the D-isomer specific 2-hydroxyacid dehydrogenase family.</text>
</comment>
<dbReference type="FunFam" id="3.40.50.720:FF:000203">
    <property type="entry name" value="D-3-phosphoglycerate dehydrogenase (SerA)"/>
    <property type="match status" value="1"/>
</dbReference>
<dbReference type="InterPro" id="IPR050418">
    <property type="entry name" value="D-iso_2-hydroxyacid_DH_PdxB"/>
</dbReference>
<dbReference type="SUPFAM" id="SSF51735">
    <property type="entry name" value="NAD(P)-binding Rossmann-fold domains"/>
    <property type="match status" value="1"/>
</dbReference>
<dbReference type="Pfam" id="PF02826">
    <property type="entry name" value="2-Hacid_dh_C"/>
    <property type="match status" value="1"/>
</dbReference>
<evidence type="ECO:0000313" key="7">
    <source>
        <dbReference type="EMBL" id="TWT66944.1"/>
    </source>
</evidence>